<feature type="transmembrane region" description="Helical" evidence="1">
    <location>
        <begin position="183"/>
        <end position="203"/>
    </location>
</feature>
<gene>
    <name evidence="3" type="ORF">H4Q31_11090</name>
</gene>
<keyword evidence="3" id="KW-0482">Metalloprotease</keyword>
<feature type="transmembrane region" description="Helical" evidence="1">
    <location>
        <begin position="153"/>
        <end position="171"/>
    </location>
</feature>
<organism evidence="3 4">
    <name type="scientific">Cohnella lubricantis</name>
    <dbReference type="NCBI Taxonomy" id="2163172"/>
    <lineage>
        <taxon>Bacteria</taxon>
        <taxon>Bacillati</taxon>
        <taxon>Bacillota</taxon>
        <taxon>Bacilli</taxon>
        <taxon>Bacillales</taxon>
        <taxon>Paenibacillaceae</taxon>
        <taxon>Cohnella</taxon>
    </lineage>
</organism>
<dbReference type="InterPro" id="IPR042150">
    <property type="entry name" value="MmRce1-like"/>
</dbReference>
<feature type="transmembrane region" description="Helical" evidence="1">
    <location>
        <begin position="215"/>
        <end position="234"/>
    </location>
</feature>
<sequence>MFKSLKDSHKTICFTVIVLLLALGFSYIPGMLGFTYMLTPTLAVLIMMLVVTRDGYTKAGWKRLGLHKLGLKGWAAALLVPVLPLAASFAAVWLTGLSSLVVRDDFEGISWTMFLPVMIFIFVKTVLTNSLGEELGWRGYLLPVMMGSMGKKPAMLLNGVIHGVWHFPLIINTDAYHAGEQLWILLPLTVASTTFLAPVIGEVRLRTGSVWTSSIFHTMHNWLWLILGTLTVNHSESAQYISGDMSIVVVLFYAAFTFYLWNRKASTDARAPMARFES</sequence>
<dbReference type="PANTHER" id="PTHR35797:SF1">
    <property type="entry name" value="PROTEASE"/>
    <property type="match status" value="1"/>
</dbReference>
<keyword evidence="3" id="KW-0645">Protease</keyword>
<dbReference type="InterPro" id="IPR003675">
    <property type="entry name" value="Rce1/LyrA-like_dom"/>
</dbReference>
<proteinExistence type="predicted"/>
<reference evidence="3 4" key="1">
    <citation type="submission" date="2020-08" db="EMBL/GenBank/DDBJ databases">
        <title>Cohnella phylogeny.</title>
        <authorList>
            <person name="Dunlap C."/>
        </authorList>
    </citation>
    <scope>NUCLEOTIDE SEQUENCE [LARGE SCALE GENOMIC DNA]</scope>
    <source>
        <strain evidence="3 4">DSM 103658</strain>
    </source>
</reference>
<evidence type="ECO:0000259" key="2">
    <source>
        <dbReference type="Pfam" id="PF02517"/>
    </source>
</evidence>
<keyword evidence="1" id="KW-0472">Membrane</keyword>
<evidence type="ECO:0000256" key="1">
    <source>
        <dbReference type="SAM" id="Phobius"/>
    </source>
</evidence>
<evidence type="ECO:0000313" key="3">
    <source>
        <dbReference type="EMBL" id="MBB6677869.1"/>
    </source>
</evidence>
<evidence type="ECO:0000313" key="4">
    <source>
        <dbReference type="Proteomes" id="UP000574133"/>
    </source>
</evidence>
<accession>A0A841TCZ0</accession>
<dbReference type="GO" id="GO:0008237">
    <property type="term" value="F:metallopeptidase activity"/>
    <property type="evidence" value="ECO:0007669"/>
    <property type="project" value="UniProtKB-KW"/>
</dbReference>
<keyword evidence="1" id="KW-1133">Transmembrane helix</keyword>
<comment type="caution">
    <text evidence="3">The sequence shown here is derived from an EMBL/GenBank/DDBJ whole genome shotgun (WGS) entry which is preliminary data.</text>
</comment>
<feature type="domain" description="CAAX prenyl protease 2/Lysostaphin resistance protein A-like" evidence="2">
    <location>
        <begin position="119"/>
        <end position="223"/>
    </location>
</feature>
<feature type="transmembrane region" description="Helical" evidence="1">
    <location>
        <begin position="108"/>
        <end position="132"/>
    </location>
</feature>
<dbReference type="RefSeq" id="WP_185179143.1">
    <property type="nucleotide sequence ID" value="NZ_CBCSEP010000017.1"/>
</dbReference>
<feature type="transmembrane region" description="Helical" evidence="1">
    <location>
        <begin position="240"/>
        <end position="261"/>
    </location>
</feature>
<protein>
    <submittedName>
        <fullName evidence="3">CPBP family intramembrane metalloprotease</fullName>
    </submittedName>
</protein>
<feature type="transmembrane region" description="Helical" evidence="1">
    <location>
        <begin position="73"/>
        <end position="96"/>
    </location>
</feature>
<feature type="transmembrane region" description="Helical" evidence="1">
    <location>
        <begin position="12"/>
        <end position="28"/>
    </location>
</feature>
<dbReference type="GO" id="GO:0004175">
    <property type="term" value="F:endopeptidase activity"/>
    <property type="evidence" value="ECO:0007669"/>
    <property type="project" value="UniProtKB-ARBA"/>
</dbReference>
<dbReference type="EMBL" id="JACJVN010000039">
    <property type="protein sequence ID" value="MBB6677869.1"/>
    <property type="molecule type" value="Genomic_DNA"/>
</dbReference>
<dbReference type="PANTHER" id="PTHR35797">
    <property type="entry name" value="PROTEASE-RELATED"/>
    <property type="match status" value="1"/>
</dbReference>
<dbReference type="Pfam" id="PF02517">
    <property type="entry name" value="Rce1-like"/>
    <property type="match status" value="1"/>
</dbReference>
<keyword evidence="3" id="KW-0378">Hydrolase</keyword>
<keyword evidence="4" id="KW-1185">Reference proteome</keyword>
<keyword evidence="1" id="KW-0812">Transmembrane</keyword>
<dbReference type="GO" id="GO:0006508">
    <property type="term" value="P:proteolysis"/>
    <property type="evidence" value="ECO:0007669"/>
    <property type="project" value="UniProtKB-KW"/>
</dbReference>
<dbReference type="GO" id="GO:0080120">
    <property type="term" value="P:CAAX-box protein maturation"/>
    <property type="evidence" value="ECO:0007669"/>
    <property type="project" value="UniProtKB-ARBA"/>
</dbReference>
<feature type="transmembrane region" description="Helical" evidence="1">
    <location>
        <begin position="34"/>
        <end position="52"/>
    </location>
</feature>
<name>A0A841TCZ0_9BACL</name>
<dbReference type="Proteomes" id="UP000574133">
    <property type="component" value="Unassembled WGS sequence"/>
</dbReference>
<dbReference type="AlphaFoldDB" id="A0A841TCZ0"/>